<keyword evidence="1" id="KW-1185">Reference proteome</keyword>
<protein>
    <submittedName>
        <fullName evidence="2">Uncharacterized protein</fullName>
    </submittedName>
</protein>
<dbReference type="WBParaSite" id="jg16475">
    <property type="protein sequence ID" value="jg16475"/>
    <property type="gene ID" value="jg16475"/>
</dbReference>
<organism evidence="1 2">
    <name type="scientific">Ditylenchus dipsaci</name>
    <dbReference type="NCBI Taxonomy" id="166011"/>
    <lineage>
        <taxon>Eukaryota</taxon>
        <taxon>Metazoa</taxon>
        <taxon>Ecdysozoa</taxon>
        <taxon>Nematoda</taxon>
        <taxon>Chromadorea</taxon>
        <taxon>Rhabditida</taxon>
        <taxon>Tylenchina</taxon>
        <taxon>Tylenchomorpha</taxon>
        <taxon>Sphaerularioidea</taxon>
        <taxon>Anguinidae</taxon>
        <taxon>Anguininae</taxon>
        <taxon>Ditylenchus</taxon>
    </lineage>
</organism>
<dbReference type="Proteomes" id="UP000887574">
    <property type="component" value="Unplaced"/>
</dbReference>
<proteinExistence type="predicted"/>
<dbReference type="AlphaFoldDB" id="A0A915D683"/>
<name>A0A915D683_9BILA</name>
<evidence type="ECO:0000313" key="2">
    <source>
        <dbReference type="WBParaSite" id="jg16475"/>
    </source>
</evidence>
<evidence type="ECO:0000313" key="1">
    <source>
        <dbReference type="Proteomes" id="UP000887574"/>
    </source>
</evidence>
<reference evidence="2" key="1">
    <citation type="submission" date="2022-11" db="UniProtKB">
        <authorList>
            <consortium name="WormBaseParasite"/>
        </authorList>
    </citation>
    <scope>IDENTIFICATION</scope>
</reference>
<sequence length="225" mass="25507">MTKSTSLLNRLIEISSHYVMVSKVVQALQRHVLEFLDPQLQWKWVRSSPTYSILSVVQINRGFENLGKLSMYIRIMTDEVVVITKEFQQMKCGRDMKLVRNAIMLLTSNFMLNSLAILSKHYAWQILHANNNAFGESGAPSPTFYACNQSATKALFVQFPTDGKTPIVCMKLLDSQSTVEACAPNDLLPKNEEDMEYTQNNASQDTTNGFKKLIMKVCLNQKLLS</sequence>
<accession>A0A915D683</accession>